<reference evidence="3" key="1">
    <citation type="submission" date="2018-04" db="EMBL/GenBank/DDBJ databases">
        <title>Whole genome sequencing of Hypsizygus marmoreus.</title>
        <authorList>
            <person name="Choi I.-G."/>
            <person name="Min B."/>
            <person name="Kim J.-G."/>
            <person name="Kim S."/>
            <person name="Oh Y.-L."/>
            <person name="Kong W.-S."/>
            <person name="Park H."/>
            <person name="Jeong J."/>
            <person name="Song E.-S."/>
        </authorList>
    </citation>
    <scope>NUCLEOTIDE SEQUENCE [LARGE SCALE GENOMIC DNA]</scope>
    <source>
        <strain evidence="3">51987-8</strain>
    </source>
</reference>
<sequence length="180" mass="19661">MNMLRTPMQVTFPEAAPLVTDDQGSILPRLSDVREVSAANFPPGVLESDGEGFNPPPTKIYMRHTDAESMAVSPTSEPHPMMPTRKFVAVIVGTVIGGVVLLGACFLLICLYRRRKQRESNPYPMGPLQASLPMSREAFTSPKFSHYGISFSPSTAPSTESLTPLPYKHPKSWSRGSDAP</sequence>
<dbReference type="Proteomes" id="UP000076154">
    <property type="component" value="Unassembled WGS sequence"/>
</dbReference>
<evidence type="ECO:0000256" key="1">
    <source>
        <dbReference type="SAM" id="MobiDB-lite"/>
    </source>
</evidence>
<dbReference type="InParanoid" id="A0A369JR12"/>
<proteinExistence type="predicted"/>
<organism evidence="3 4">
    <name type="scientific">Hypsizygus marmoreus</name>
    <name type="common">White beech mushroom</name>
    <name type="synonym">Agaricus marmoreus</name>
    <dbReference type="NCBI Taxonomy" id="39966"/>
    <lineage>
        <taxon>Eukaryota</taxon>
        <taxon>Fungi</taxon>
        <taxon>Dikarya</taxon>
        <taxon>Basidiomycota</taxon>
        <taxon>Agaricomycotina</taxon>
        <taxon>Agaricomycetes</taxon>
        <taxon>Agaricomycetidae</taxon>
        <taxon>Agaricales</taxon>
        <taxon>Tricholomatineae</taxon>
        <taxon>Lyophyllaceae</taxon>
        <taxon>Hypsizygus</taxon>
    </lineage>
</organism>
<feature type="transmembrane region" description="Helical" evidence="2">
    <location>
        <begin position="87"/>
        <end position="112"/>
    </location>
</feature>
<evidence type="ECO:0000256" key="2">
    <source>
        <dbReference type="SAM" id="Phobius"/>
    </source>
</evidence>
<keyword evidence="2" id="KW-0472">Membrane</keyword>
<dbReference type="OrthoDB" id="2997822at2759"/>
<dbReference type="AlphaFoldDB" id="A0A369JR12"/>
<name>A0A369JR12_HYPMA</name>
<keyword evidence="2" id="KW-1133">Transmembrane helix</keyword>
<accession>A0A369JR12</accession>
<keyword evidence="4" id="KW-1185">Reference proteome</keyword>
<keyword evidence="2" id="KW-0812">Transmembrane</keyword>
<gene>
    <name evidence="3" type="ORF">Hypma_009175</name>
</gene>
<feature type="region of interest" description="Disordered" evidence="1">
    <location>
        <begin position="154"/>
        <end position="180"/>
    </location>
</feature>
<comment type="caution">
    <text evidence="3">The sequence shown here is derived from an EMBL/GenBank/DDBJ whole genome shotgun (WGS) entry which is preliminary data.</text>
</comment>
<evidence type="ECO:0000313" key="4">
    <source>
        <dbReference type="Proteomes" id="UP000076154"/>
    </source>
</evidence>
<dbReference type="EMBL" id="LUEZ02000046">
    <property type="protein sequence ID" value="RDB23660.1"/>
    <property type="molecule type" value="Genomic_DNA"/>
</dbReference>
<evidence type="ECO:0000313" key="3">
    <source>
        <dbReference type="EMBL" id="RDB23660.1"/>
    </source>
</evidence>
<protein>
    <submittedName>
        <fullName evidence="3">Uncharacterized protein</fullName>
    </submittedName>
</protein>